<dbReference type="AlphaFoldDB" id="A0A815RK38"/>
<gene>
    <name evidence="10" type="ORF">JYZ213_LOCUS42241</name>
</gene>
<dbReference type="PROSITE" id="PS00031">
    <property type="entry name" value="NUCLEAR_REC_DBD_1"/>
    <property type="match status" value="1"/>
</dbReference>
<evidence type="ECO:0000256" key="5">
    <source>
        <dbReference type="ARBA" id="ARBA00023125"/>
    </source>
</evidence>
<dbReference type="SMART" id="SM00399">
    <property type="entry name" value="ZnF_C4"/>
    <property type="match status" value="1"/>
</dbReference>
<dbReference type="EMBL" id="CAJNOG010001904">
    <property type="protein sequence ID" value="CAF1478747.1"/>
    <property type="molecule type" value="Genomic_DNA"/>
</dbReference>
<dbReference type="SUPFAM" id="SSF57716">
    <property type="entry name" value="Glucocorticoid receptor-like (DNA-binding domain)"/>
    <property type="match status" value="1"/>
</dbReference>
<dbReference type="GO" id="GO:0008270">
    <property type="term" value="F:zinc ion binding"/>
    <property type="evidence" value="ECO:0007669"/>
    <property type="project" value="UniProtKB-KW"/>
</dbReference>
<reference evidence="10" key="1">
    <citation type="submission" date="2021-02" db="EMBL/GenBank/DDBJ databases">
        <authorList>
            <person name="Nowell W R."/>
        </authorList>
    </citation>
    <scope>NUCLEOTIDE SEQUENCE</scope>
</reference>
<dbReference type="PRINTS" id="PR00047">
    <property type="entry name" value="STROIDFINGER"/>
</dbReference>
<dbReference type="Gene3D" id="3.30.50.10">
    <property type="entry name" value="Erythroid Transcription Factor GATA-1, subunit A"/>
    <property type="match status" value="1"/>
</dbReference>
<dbReference type="PANTHER" id="PTHR24082:SF283">
    <property type="entry name" value="NUCLEAR HORMONE RECEPTOR HR96"/>
    <property type="match status" value="1"/>
</dbReference>
<name>A0A815RK38_9BILA</name>
<keyword evidence="5" id="KW-0238">DNA-binding</keyword>
<accession>A0A815RK38</accession>
<keyword evidence="2" id="KW-0863">Zinc-finger</keyword>
<evidence type="ECO:0000256" key="7">
    <source>
        <dbReference type="ARBA" id="ARBA00023170"/>
    </source>
</evidence>
<dbReference type="GO" id="GO:0000122">
    <property type="term" value="P:negative regulation of transcription by RNA polymerase II"/>
    <property type="evidence" value="ECO:0007669"/>
    <property type="project" value="TreeGrafter"/>
</dbReference>
<dbReference type="Pfam" id="PF00105">
    <property type="entry name" value="zf-C4"/>
    <property type="match status" value="1"/>
</dbReference>
<dbReference type="GO" id="GO:0004879">
    <property type="term" value="F:nuclear receptor activity"/>
    <property type="evidence" value="ECO:0007669"/>
    <property type="project" value="TreeGrafter"/>
</dbReference>
<comment type="caution">
    <text evidence="10">The sequence shown here is derived from an EMBL/GenBank/DDBJ whole genome shotgun (WGS) entry which is preliminary data.</text>
</comment>
<dbReference type="InterPro" id="IPR013088">
    <property type="entry name" value="Znf_NHR/GATA"/>
</dbReference>
<dbReference type="InterPro" id="IPR050234">
    <property type="entry name" value="Nuclear_hormone_rcpt_NR1"/>
</dbReference>
<evidence type="ECO:0000256" key="6">
    <source>
        <dbReference type="ARBA" id="ARBA00023163"/>
    </source>
</evidence>
<evidence type="ECO:0000256" key="8">
    <source>
        <dbReference type="ARBA" id="ARBA00023242"/>
    </source>
</evidence>
<proteinExistence type="predicted"/>
<keyword evidence="6" id="KW-0804">Transcription</keyword>
<sequence length="275" mass="31462">MMAGETKMIIITSNEDVIRQFSLNKPKNTQIVDLDNNEQVTSMNNNANNIMDLAILTELSELNPKNDQIFKRALDSPHHGRSKQVKLSKKPLDLNCTICGDRAIGFNYDVLSCASCKAFFRRNANQPSEKIRCLTGHGKCIVAHDSLRKCPRCRLDRCLNAGMRKDFIRTEEEKQRRKQLVLFTPGISMNIEEPLLKDPLAVHRAQNHYTQLLWNYLISKQGEIQACKHFTQLLSAMFQIRSVSKNSQEFIRYQMISSDVVNQIAPVMQSVLHIS</sequence>
<dbReference type="Gene3D" id="1.10.565.10">
    <property type="entry name" value="Retinoid X Receptor"/>
    <property type="match status" value="1"/>
</dbReference>
<evidence type="ECO:0000256" key="2">
    <source>
        <dbReference type="ARBA" id="ARBA00022771"/>
    </source>
</evidence>
<evidence type="ECO:0000256" key="1">
    <source>
        <dbReference type="ARBA" id="ARBA00022723"/>
    </source>
</evidence>
<evidence type="ECO:0000313" key="10">
    <source>
        <dbReference type="EMBL" id="CAF1478747.1"/>
    </source>
</evidence>
<dbReference type="GO" id="GO:0045944">
    <property type="term" value="P:positive regulation of transcription by RNA polymerase II"/>
    <property type="evidence" value="ECO:0007669"/>
    <property type="project" value="TreeGrafter"/>
</dbReference>
<evidence type="ECO:0000256" key="3">
    <source>
        <dbReference type="ARBA" id="ARBA00022833"/>
    </source>
</evidence>
<keyword evidence="8" id="KW-0539">Nucleus</keyword>
<evidence type="ECO:0000259" key="9">
    <source>
        <dbReference type="PROSITE" id="PS51030"/>
    </source>
</evidence>
<keyword evidence="3" id="KW-0862">Zinc</keyword>
<organism evidence="10 11">
    <name type="scientific">Adineta steineri</name>
    <dbReference type="NCBI Taxonomy" id="433720"/>
    <lineage>
        <taxon>Eukaryota</taxon>
        <taxon>Metazoa</taxon>
        <taxon>Spiralia</taxon>
        <taxon>Gnathifera</taxon>
        <taxon>Rotifera</taxon>
        <taxon>Eurotatoria</taxon>
        <taxon>Bdelloidea</taxon>
        <taxon>Adinetida</taxon>
        <taxon>Adinetidae</taxon>
        <taxon>Adineta</taxon>
    </lineage>
</organism>
<protein>
    <recommendedName>
        <fullName evidence="9">Nuclear receptor domain-containing protein</fullName>
    </recommendedName>
</protein>
<feature type="domain" description="Nuclear receptor" evidence="9">
    <location>
        <begin position="93"/>
        <end position="170"/>
    </location>
</feature>
<dbReference type="Proteomes" id="UP000663845">
    <property type="component" value="Unassembled WGS sequence"/>
</dbReference>
<dbReference type="InterPro" id="IPR001628">
    <property type="entry name" value="Znf_hrmn_rcpt"/>
</dbReference>
<evidence type="ECO:0000256" key="4">
    <source>
        <dbReference type="ARBA" id="ARBA00023015"/>
    </source>
</evidence>
<dbReference type="InterPro" id="IPR035500">
    <property type="entry name" value="NHR-like_dom_sf"/>
</dbReference>
<evidence type="ECO:0000313" key="11">
    <source>
        <dbReference type="Proteomes" id="UP000663845"/>
    </source>
</evidence>
<dbReference type="SUPFAM" id="SSF48508">
    <property type="entry name" value="Nuclear receptor ligand-binding domain"/>
    <property type="match status" value="1"/>
</dbReference>
<dbReference type="PANTHER" id="PTHR24082">
    <property type="entry name" value="NUCLEAR HORMONE RECEPTOR"/>
    <property type="match status" value="1"/>
</dbReference>
<keyword evidence="1" id="KW-0479">Metal-binding</keyword>
<keyword evidence="4" id="KW-0805">Transcription regulation</keyword>
<dbReference type="GO" id="GO:0000978">
    <property type="term" value="F:RNA polymerase II cis-regulatory region sequence-specific DNA binding"/>
    <property type="evidence" value="ECO:0007669"/>
    <property type="project" value="TreeGrafter"/>
</dbReference>
<dbReference type="PROSITE" id="PS51030">
    <property type="entry name" value="NUCLEAR_REC_DBD_2"/>
    <property type="match status" value="1"/>
</dbReference>
<keyword evidence="7" id="KW-0675">Receptor</keyword>
<dbReference type="GO" id="GO:0030154">
    <property type="term" value="P:cell differentiation"/>
    <property type="evidence" value="ECO:0007669"/>
    <property type="project" value="TreeGrafter"/>
</dbReference>